<comment type="caution">
    <text evidence="5">The sequence shown here is derived from an EMBL/GenBank/DDBJ whole genome shotgun (WGS) entry which is preliminary data.</text>
</comment>
<accession>A0A371PSS3</accession>
<dbReference type="PANTHER" id="PTHR43792:SF8">
    <property type="entry name" value="[RIBOSOMAL PROTEIN US5]-ALANINE N-ACETYLTRANSFERASE"/>
    <property type="match status" value="1"/>
</dbReference>
<name>A0A371PSS3_STRIH</name>
<comment type="similarity">
    <text evidence="3">Belongs to the acetyltransferase family. RimJ subfamily.</text>
</comment>
<evidence type="ECO:0000256" key="3">
    <source>
        <dbReference type="ARBA" id="ARBA00038502"/>
    </source>
</evidence>
<organism evidence="5 6">
    <name type="scientific">Streptomyces inhibens</name>
    <dbReference type="NCBI Taxonomy" id="2293571"/>
    <lineage>
        <taxon>Bacteria</taxon>
        <taxon>Bacillati</taxon>
        <taxon>Actinomycetota</taxon>
        <taxon>Actinomycetes</taxon>
        <taxon>Kitasatosporales</taxon>
        <taxon>Streptomycetaceae</taxon>
        <taxon>Streptomyces</taxon>
    </lineage>
</organism>
<dbReference type="InterPro" id="IPR051531">
    <property type="entry name" value="N-acetyltransferase"/>
</dbReference>
<dbReference type="AlphaFoldDB" id="A0A371PSS3"/>
<dbReference type="InterPro" id="IPR000182">
    <property type="entry name" value="GNAT_dom"/>
</dbReference>
<evidence type="ECO:0000313" key="5">
    <source>
        <dbReference type="EMBL" id="REK85512.1"/>
    </source>
</evidence>
<dbReference type="PANTHER" id="PTHR43792">
    <property type="entry name" value="GNAT FAMILY, PUTATIVE (AFU_ORTHOLOGUE AFUA_3G00765)-RELATED-RELATED"/>
    <property type="match status" value="1"/>
</dbReference>
<dbReference type="OrthoDB" id="5242221at2"/>
<dbReference type="RefSeq" id="WP_128511550.1">
    <property type="nucleotide sequence ID" value="NZ_QUAC01000430.1"/>
</dbReference>
<reference evidence="5 6" key="1">
    <citation type="submission" date="2018-08" db="EMBL/GenBank/DDBJ databases">
        <title>Streptomyces NEAU-D10 sp. nov., a novel Actinomycete isolated from soil.</title>
        <authorList>
            <person name="Jin L."/>
        </authorList>
    </citation>
    <scope>NUCLEOTIDE SEQUENCE [LARGE SCALE GENOMIC DNA]</scope>
    <source>
        <strain evidence="5 6">NEAU-D10</strain>
    </source>
</reference>
<evidence type="ECO:0000259" key="4">
    <source>
        <dbReference type="PROSITE" id="PS51186"/>
    </source>
</evidence>
<dbReference type="Proteomes" id="UP000262477">
    <property type="component" value="Unassembled WGS sequence"/>
</dbReference>
<keyword evidence="6" id="KW-1185">Reference proteome</keyword>
<evidence type="ECO:0000313" key="6">
    <source>
        <dbReference type="Proteomes" id="UP000262477"/>
    </source>
</evidence>
<dbReference type="Pfam" id="PF13302">
    <property type="entry name" value="Acetyltransf_3"/>
    <property type="match status" value="1"/>
</dbReference>
<gene>
    <name evidence="5" type="ORF">DY245_37495</name>
</gene>
<protein>
    <submittedName>
        <fullName evidence="5">N-acetyltransferase</fullName>
    </submittedName>
</protein>
<dbReference type="SUPFAM" id="SSF55729">
    <property type="entry name" value="Acyl-CoA N-acyltransferases (Nat)"/>
    <property type="match status" value="1"/>
</dbReference>
<keyword evidence="1 5" id="KW-0808">Transferase</keyword>
<dbReference type="GO" id="GO:0005737">
    <property type="term" value="C:cytoplasm"/>
    <property type="evidence" value="ECO:0007669"/>
    <property type="project" value="TreeGrafter"/>
</dbReference>
<feature type="domain" description="N-acetyltransferase" evidence="4">
    <location>
        <begin position="13"/>
        <end position="187"/>
    </location>
</feature>
<evidence type="ECO:0000256" key="2">
    <source>
        <dbReference type="ARBA" id="ARBA00023315"/>
    </source>
</evidence>
<dbReference type="PROSITE" id="PS51186">
    <property type="entry name" value="GNAT"/>
    <property type="match status" value="1"/>
</dbReference>
<dbReference type="GO" id="GO:0008999">
    <property type="term" value="F:protein-N-terminal-alanine acetyltransferase activity"/>
    <property type="evidence" value="ECO:0007669"/>
    <property type="project" value="TreeGrafter"/>
</dbReference>
<evidence type="ECO:0000256" key="1">
    <source>
        <dbReference type="ARBA" id="ARBA00022679"/>
    </source>
</evidence>
<sequence length="195" mass="21459">MITASPARLTPDVLMRPAVPEDATGLARAYTRSRGHLRRWEPERDEAFFTPAGQAQRLRSRLAEQRAGRALPWVLVRQPDRGAAEADEPDIVGAITLSDIVLGPLRSGHVGYWIDVGQVRRGLASAAVTALCAAADTELGLHRLQAGTLVDNLASQRVLTKCGFVPFGVAENYLHINGAWRDHRLFQKILNDRRP</sequence>
<dbReference type="InterPro" id="IPR016181">
    <property type="entry name" value="Acyl_CoA_acyltransferase"/>
</dbReference>
<proteinExistence type="inferred from homology"/>
<dbReference type="EMBL" id="QUAC01000430">
    <property type="protein sequence ID" value="REK85512.1"/>
    <property type="molecule type" value="Genomic_DNA"/>
</dbReference>
<dbReference type="Gene3D" id="3.40.630.30">
    <property type="match status" value="1"/>
</dbReference>
<keyword evidence="2" id="KW-0012">Acyltransferase</keyword>